<dbReference type="SMART" id="SM00487">
    <property type="entry name" value="DEXDc"/>
    <property type="match status" value="1"/>
</dbReference>
<dbReference type="SUPFAM" id="SSF52540">
    <property type="entry name" value="P-loop containing nucleoside triphosphate hydrolases"/>
    <property type="match status" value="1"/>
</dbReference>
<dbReference type="AlphaFoldDB" id="A0A4P9X2V8"/>
<proteinExistence type="predicted"/>
<dbReference type="InterPro" id="IPR001650">
    <property type="entry name" value="Helicase_C-like"/>
</dbReference>
<accession>A0A4P9X2V8</accession>
<dbReference type="GO" id="GO:0003676">
    <property type="term" value="F:nucleic acid binding"/>
    <property type="evidence" value="ECO:0007669"/>
    <property type="project" value="InterPro"/>
</dbReference>
<evidence type="ECO:0000313" key="7">
    <source>
        <dbReference type="Proteomes" id="UP000274922"/>
    </source>
</evidence>
<dbReference type="InterPro" id="IPR011545">
    <property type="entry name" value="DEAD/DEAH_box_helicase_dom"/>
</dbReference>
<feature type="domain" description="Helicase C-terminal" evidence="5">
    <location>
        <begin position="288"/>
        <end position="465"/>
    </location>
</feature>
<dbReference type="EMBL" id="ML014316">
    <property type="protein sequence ID" value="RKO99136.1"/>
    <property type="molecule type" value="Genomic_DNA"/>
</dbReference>
<dbReference type="GO" id="GO:0043138">
    <property type="term" value="F:3'-5' DNA helicase activity"/>
    <property type="evidence" value="ECO:0007669"/>
    <property type="project" value="TreeGrafter"/>
</dbReference>
<keyword evidence="2" id="KW-0067">ATP-binding</keyword>
<dbReference type="CDD" id="cd17923">
    <property type="entry name" value="DEXHc_Hrq1-like"/>
    <property type="match status" value="1"/>
</dbReference>
<dbReference type="InterPro" id="IPR027417">
    <property type="entry name" value="P-loop_NTPase"/>
</dbReference>
<dbReference type="Pfam" id="PF00270">
    <property type="entry name" value="DEAD"/>
    <property type="match status" value="1"/>
</dbReference>
<evidence type="ECO:0000256" key="1">
    <source>
        <dbReference type="ARBA" id="ARBA00022741"/>
    </source>
</evidence>
<dbReference type="Pfam" id="PF22982">
    <property type="entry name" value="WHD_HRQ1"/>
    <property type="match status" value="1"/>
</dbReference>
<dbReference type="InterPro" id="IPR055227">
    <property type="entry name" value="HRQ1_WHD"/>
</dbReference>
<dbReference type="Proteomes" id="UP000274922">
    <property type="component" value="Unassembled WGS sequence"/>
</dbReference>
<evidence type="ECO:0000256" key="2">
    <source>
        <dbReference type="ARBA" id="ARBA00022840"/>
    </source>
</evidence>
<evidence type="ECO:0000313" key="6">
    <source>
        <dbReference type="EMBL" id="RKO99136.1"/>
    </source>
</evidence>
<protein>
    <recommendedName>
        <fullName evidence="8">P-loop containing nucleoside triphosphate hydrolase protein</fullName>
    </recommendedName>
</protein>
<feature type="non-terminal residue" evidence="6">
    <location>
        <position position="702"/>
    </location>
</feature>
<dbReference type="OrthoDB" id="18781at2759"/>
<organism evidence="6 7">
    <name type="scientific">Caulochytrium protostelioides</name>
    <dbReference type="NCBI Taxonomy" id="1555241"/>
    <lineage>
        <taxon>Eukaryota</taxon>
        <taxon>Fungi</taxon>
        <taxon>Fungi incertae sedis</taxon>
        <taxon>Chytridiomycota</taxon>
        <taxon>Chytridiomycota incertae sedis</taxon>
        <taxon>Chytridiomycetes</taxon>
        <taxon>Caulochytriales</taxon>
        <taxon>Caulochytriaceae</taxon>
        <taxon>Caulochytrium</taxon>
    </lineage>
</organism>
<dbReference type="GO" id="GO:0006289">
    <property type="term" value="P:nucleotide-excision repair"/>
    <property type="evidence" value="ECO:0007669"/>
    <property type="project" value="TreeGrafter"/>
</dbReference>
<name>A0A4P9X2V8_9FUNG</name>
<feature type="region of interest" description="Disordered" evidence="3">
    <location>
        <begin position="1"/>
        <end position="24"/>
    </location>
</feature>
<dbReference type="Pfam" id="PF00271">
    <property type="entry name" value="Helicase_C"/>
    <property type="match status" value="1"/>
</dbReference>
<dbReference type="GO" id="GO:0005524">
    <property type="term" value="F:ATP binding"/>
    <property type="evidence" value="ECO:0007669"/>
    <property type="project" value="UniProtKB-KW"/>
</dbReference>
<sequence length="702" mass="76740">MNGLADEPFYRGQIVPDGTHAARPQPARYAKPRHALSADVEAALAMLGITQLYTHQADVMDALHDGQHVVVSTPTASGKSLVYQVPILEALGEDAASRAMLIFPTKALAQDQRRSFMTLVEALTTLRPAHWQGLRAAIYDGDVSRAPGVRTALRDAAQVLFTNPDMLHAAILPSHAGWAAWLRHLRYVVVDEVHAYTHAFGAHVALVLRRLRRLCAHYGNDRVQFIACSATLRHPTAPLRHLAGLPRHRIHVAAASGAPVGPRLHAVWNPPWRDAAQPSRGRVSAVDEAARLLVYMALRGIRTICFAKVRLTCELVLKRAHDLCRVLQRRAVTATAASQPHRRHDARDLCRQLVSYRGGYTAAERRQLEQQLFTGAVLGVVATNALELGIDIGVLDCVLHVGFPHTVASYRQQAGRAGRRDSAAASILVLQGHDGRDQAVAQHPQRLFDGLLASPVIDLGNTSILEIHLQCAAAEQPIDLDDPLDRRLFTHVVDDATDSDSDSGPRFAGRPQRWTTLRHIDAVCYDVVDVTTGETIEAIERARAPSVLYEGSVMPHQGRQYLILRVEPDARVATARPVVVDYWTSPRHATEVHLLETKASVPLTRTATPASPTAVSSATAATYAHYGILQVTDHRSGYYKLHLRSGYLMETVDQSPGPPIRTRVHGMWIDVPPAVVAAVQHDGGDLEPTLRGAANALCRALP</sequence>
<evidence type="ECO:0000256" key="3">
    <source>
        <dbReference type="SAM" id="MobiDB-lite"/>
    </source>
</evidence>
<dbReference type="PANTHER" id="PTHR47957">
    <property type="entry name" value="ATP-DEPENDENT HELICASE HRQ1"/>
    <property type="match status" value="1"/>
</dbReference>
<dbReference type="GO" id="GO:0036297">
    <property type="term" value="P:interstrand cross-link repair"/>
    <property type="evidence" value="ECO:0007669"/>
    <property type="project" value="TreeGrafter"/>
</dbReference>
<dbReference type="Gene3D" id="3.40.50.300">
    <property type="entry name" value="P-loop containing nucleotide triphosphate hydrolases"/>
    <property type="match status" value="2"/>
</dbReference>
<evidence type="ECO:0008006" key="8">
    <source>
        <dbReference type="Google" id="ProtNLM"/>
    </source>
</evidence>
<reference evidence="7" key="1">
    <citation type="journal article" date="2018" name="Nat. Microbiol.">
        <title>Leveraging single-cell genomics to expand the fungal tree of life.</title>
        <authorList>
            <person name="Ahrendt S.R."/>
            <person name="Quandt C.A."/>
            <person name="Ciobanu D."/>
            <person name="Clum A."/>
            <person name="Salamov A."/>
            <person name="Andreopoulos B."/>
            <person name="Cheng J.F."/>
            <person name="Woyke T."/>
            <person name="Pelin A."/>
            <person name="Henrissat B."/>
            <person name="Reynolds N.K."/>
            <person name="Benny G.L."/>
            <person name="Smith M.E."/>
            <person name="James T.Y."/>
            <person name="Grigoriev I.V."/>
        </authorList>
    </citation>
    <scope>NUCLEOTIDE SEQUENCE [LARGE SCALE GENOMIC DNA]</scope>
    <source>
        <strain evidence="7">ATCC 52028</strain>
    </source>
</reference>
<dbReference type="PROSITE" id="PS51192">
    <property type="entry name" value="HELICASE_ATP_BIND_1"/>
    <property type="match status" value="1"/>
</dbReference>
<dbReference type="InterPro" id="IPR014001">
    <property type="entry name" value="Helicase_ATP-bd"/>
</dbReference>
<dbReference type="PANTHER" id="PTHR47957:SF3">
    <property type="entry name" value="ATP-DEPENDENT HELICASE HRQ1"/>
    <property type="match status" value="1"/>
</dbReference>
<evidence type="ECO:0000259" key="4">
    <source>
        <dbReference type="PROSITE" id="PS51192"/>
    </source>
</evidence>
<dbReference type="GO" id="GO:0005634">
    <property type="term" value="C:nucleus"/>
    <property type="evidence" value="ECO:0007669"/>
    <property type="project" value="TreeGrafter"/>
</dbReference>
<gene>
    <name evidence="6" type="ORF">CXG81DRAFT_14955</name>
</gene>
<evidence type="ECO:0000259" key="5">
    <source>
        <dbReference type="PROSITE" id="PS51194"/>
    </source>
</evidence>
<keyword evidence="1" id="KW-0547">Nucleotide-binding</keyword>
<dbReference type="CDD" id="cd18797">
    <property type="entry name" value="SF2_C_Hrq"/>
    <property type="match status" value="1"/>
</dbReference>
<dbReference type="STRING" id="1555241.A0A4P9X2V8"/>
<keyword evidence="7" id="KW-1185">Reference proteome</keyword>
<dbReference type="PROSITE" id="PS51194">
    <property type="entry name" value="HELICASE_CTER"/>
    <property type="match status" value="1"/>
</dbReference>
<dbReference type="SMART" id="SM00490">
    <property type="entry name" value="HELICc"/>
    <property type="match status" value="1"/>
</dbReference>
<feature type="domain" description="Helicase ATP-binding" evidence="4">
    <location>
        <begin position="60"/>
        <end position="250"/>
    </location>
</feature>